<dbReference type="Pfam" id="PF11666">
    <property type="entry name" value="DUF2933"/>
    <property type="match status" value="1"/>
</dbReference>
<dbReference type="Proteomes" id="UP000199113">
    <property type="component" value="Unassembled WGS sequence"/>
</dbReference>
<evidence type="ECO:0000256" key="1">
    <source>
        <dbReference type="SAM" id="Phobius"/>
    </source>
</evidence>
<evidence type="ECO:0000313" key="5">
    <source>
        <dbReference type="Proteomes" id="UP000233565"/>
    </source>
</evidence>
<evidence type="ECO:0000313" key="4">
    <source>
        <dbReference type="Proteomes" id="UP000199113"/>
    </source>
</evidence>
<keyword evidence="1" id="KW-0812">Transmembrane</keyword>
<dbReference type="EMBL" id="FOKC01000009">
    <property type="protein sequence ID" value="SFB38019.1"/>
    <property type="molecule type" value="Genomic_DNA"/>
</dbReference>
<evidence type="ECO:0000313" key="2">
    <source>
        <dbReference type="EMBL" id="PKH42003.1"/>
    </source>
</evidence>
<dbReference type="Proteomes" id="UP000233565">
    <property type="component" value="Unassembled WGS sequence"/>
</dbReference>
<dbReference type="AlphaFoldDB" id="A0A1I1AJ25"/>
<keyword evidence="5" id="KW-1185">Reference proteome</keyword>
<gene>
    <name evidence="2" type="ORF">CXG46_07805</name>
    <name evidence="3" type="ORF">SAMN05192575_10999</name>
</gene>
<protein>
    <submittedName>
        <fullName evidence="2">DUF2933 domain-containing protein</fullName>
    </submittedName>
</protein>
<organism evidence="3 4">
    <name type="scientific">Nocardioides alpinus</name>
    <dbReference type="NCBI Taxonomy" id="748909"/>
    <lineage>
        <taxon>Bacteria</taxon>
        <taxon>Bacillati</taxon>
        <taxon>Actinomycetota</taxon>
        <taxon>Actinomycetes</taxon>
        <taxon>Propionibacteriales</taxon>
        <taxon>Nocardioidaceae</taxon>
        <taxon>Nocardioides</taxon>
    </lineage>
</organism>
<keyword evidence="1" id="KW-0472">Membrane</keyword>
<reference evidence="3" key="1">
    <citation type="submission" date="2016-10" db="EMBL/GenBank/DDBJ databases">
        <authorList>
            <person name="de Groot N.N."/>
        </authorList>
    </citation>
    <scope>NUCLEOTIDE SEQUENCE [LARGE SCALE GENOMIC DNA]</scope>
    <source>
        <strain evidence="3">CGMCC 1.10697</strain>
    </source>
</reference>
<evidence type="ECO:0000313" key="3">
    <source>
        <dbReference type="EMBL" id="SFB38019.1"/>
    </source>
</evidence>
<feature type="transmembrane region" description="Helical" evidence="1">
    <location>
        <begin position="6"/>
        <end position="39"/>
    </location>
</feature>
<keyword evidence="1" id="KW-1133">Transmembrane helix</keyword>
<reference evidence="2 5" key="2">
    <citation type="submission" date="2017-12" db="EMBL/GenBank/DDBJ databases">
        <title>Pharmacopeia of the Arctic Ocean.</title>
        <authorList>
            <person name="Collins E."/>
            <person name="Ducluzeau A.-L."/>
        </authorList>
    </citation>
    <scope>NUCLEOTIDE SEQUENCE [LARGE SCALE GENOMIC DNA]</scope>
    <source>
        <strain evidence="2 5">DSM 23325</strain>
    </source>
</reference>
<accession>A0A1I1AJ25</accession>
<dbReference type="EMBL" id="PJBV01000014">
    <property type="protein sequence ID" value="PKH42003.1"/>
    <property type="molecule type" value="Genomic_DNA"/>
</dbReference>
<sequence>MNKDHYPFYGVALVAGAALAVWAGMPGAFLLFLVCPLMMFFMMKGMGGMHGNAPAAPTTTQTTVSADEPKRL</sequence>
<proteinExistence type="predicted"/>
<dbReference type="InterPro" id="IPR021682">
    <property type="entry name" value="DUF2933"/>
</dbReference>
<dbReference type="RefSeq" id="WP_091200498.1">
    <property type="nucleotide sequence ID" value="NZ_FOKC01000009.1"/>
</dbReference>
<name>A0A1I1AJ25_9ACTN</name>